<protein>
    <recommendedName>
        <fullName evidence="3">DUF4258 domain-containing protein</fullName>
    </recommendedName>
</protein>
<keyword evidence="2" id="KW-1185">Reference proteome</keyword>
<organism evidence="1 2">
    <name type="scientific">Rhizobium anhuiense</name>
    <dbReference type="NCBI Taxonomy" id="1184720"/>
    <lineage>
        <taxon>Bacteria</taxon>
        <taxon>Pseudomonadati</taxon>
        <taxon>Pseudomonadota</taxon>
        <taxon>Alphaproteobacteria</taxon>
        <taxon>Hyphomicrobiales</taxon>
        <taxon>Rhizobiaceae</taxon>
        <taxon>Rhizobium/Agrobacterium group</taxon>
        <taxon>Rhizobium</taxon>
    </lineage>
</organism>
<comment type="caution">
    <text evidence="1">The sequence shown here is derived from an EMBL/GenBank/DDBJ whole genome shotgun (WGS) entry which is preliminary data.</text>
</comment>
<dbReference type="RefSeq" id="WP_097545311.1">
    <property type="nucleotide sequence ID" value="NZ_NWSK01000037.1"/>
</dbReference>
<evidence type="ECO:0008006" key="3">
    <source>
        <dbReference type="Google" id="ProtNLM"/>
    </source>
</evidence>
<accession>A0ABX4IZ57</accession>
<reference evidence="1 2" key="1">
    <citation type="submission" date="2017-09" db="EMBL/GenBank/DDBJ databases">
        <title>Comparative genomics of rhizobia isolated from Phaseolus vulgaris in China.</title>
        <authorList>
            <person name="Tong W."/>
        </authorList>
    </citation>
    <scope>NUCLEOTIDE SEQUENCE [LARGE SCALE GENOMIC DNA]</scope>
    <source>
        <strain evidence="1 2">Y27</strain>
    </source>
</reference>
<dbReference type="EMBL" id="NWSL01000043">
    <property type="protein sequence ID" value="PDS47506.1"/>
    <property type="molecule type" value="Genomic_DNA"/>
</dbReference>
<sequence length="94" mass="10179">MDGAEQIDIGELTIDAAFLAGRFALSPDALRRHMKRGLVRCVVERGEDEDAGRTRLSVRIGNRTWIAVIASDGAVVSERMAHAPAHLPAGSRRS</sequence>
<gene>
    <name evidence="1" type="ORF">CO662_34380</name>
</gene>
<proteinExistence type="predicted"/>
<name>A0ABX4IZ57_9HYPH</name>
<dbReference type="Proteomes" id="UP000219972">
    <property type="component" value="Unassembled WGS sequence"/>
</dbReference>
<dbReference type="Pfam" id="PF20132">
    <property type="entry name" value="DUF6522"/>
    <property type="match status" value="1"/>
</dbReference>
<evidence type="ECO:0000313" key="1">
    <source>
        <dbReference type="EMBL" id="PDS47506.1"/>
    </source>
</evidence>
<evidence type="ECO:0000313" key="2">
    <source>
        <dbReference type="Proteomes" id="UP000219972"/>
    </source>
</evidence>
<dbReference type="InterPro" id="IPR045389">
    <property type="entry name" value="DUF6522"/>
</dbReference>